<keyword evidence="4" id="KW-1185">Reference proteome</keyword>
<evidence type="ECO:0000313" key="3">
    <source>
        <dbReference type="EMBL" id="OJJ04912.1"/>
    </source>
</evidence>
<accession>A0A1L9PU05</accession>
<dbReference type="Proteomes" id="UP000184073">
    <property type="component" value="Unassembled WGS sequence"/>
</dbReference>
<feature type="transmembrane region" description="Helical" evidence="2">
    <location>
        <begin position="32"/>
        <end position="53"/>
    </location>
</feature>
<gene>
    <name evidence="3" type="ORF">ASPVEDRAFT_821139</name>
</gene>
<feature type="compositionally biased region" description="Basic and acidic residues" evidence="1">
    <location>
        <begin position="1"/>
        <end position="10"/>
    </location>
</feature>
<keyword evidence="2" id="KW-1133">Transmembrane helix</keyword>
<dbReference type="RefSeq" id="XP_040670674.1">
    <property type="nucleotide sequence ID" value="XM_040817146.1"/>
</dbReference>
<feature type="region of interest" description="Disordered" evidence="1">
    <location>
        <begin position="1"/>
        <end position="21"/>
    </location>
</feature>
<dbReference type="GeneID" id="63732657"/>
<feature type="compositionally biased region" description="Low complexity" evidence="1">
    <location>
        <begin position="12"/>
        <end position="21"/>
    </location>
</feature>
<sequence>MMDGRMDKGGSKKTASSGGKAARYDGAVRIDVFFSFFFSVSLFSFSFFSLTIVDPRQRSNRKRRQGGDKVTGTVCKRRKCRKRKTRRMPWPVVSPEN</sequence>
<organism evidence="3 4">
    <name type="scientific">Aspergillus versicolor CBS 583.65</name>
    <dbReference type="NCBI Taxonomy" id="1036611"/>
    <lineage>
        <taxon>Eukaryota</taxon>
        <taxon>Fungi</taxon>
        <taxon>Dikarya</taxon>
        <taxon>Ascomycota</taxon>
        <taxon>Pezizomycotina</taxon>
        <taxon>Eurotiomycetes</taxon>
        <taxon>Eurotiomycetidae</taxon>
        <taxon>Eurotiales</taxon>
        <taxon>Aspergillaceae</taxon>
        <taxon>Aspergillus</taxon>
        <taxon>Aspergillus subgen. Nidulantes</taxon>
    </lineage>
</organism>
<evidence type="ECO:0000256" key="1">
    <source>
        <dbReference type="SAM" id="MobiDB-lite"/>
    </source>
</evidence>
<protein>
    <recommendedName>
        <fullName evidence="5">Transmembrane protein</fullName>
    </recommendedName>
</protein>
<dbReference type="EMBL" id="KV878132">
    <property type="protein sequence ID" value="OJJ04912.1"/>
    <property type="molecule type" value="Genomic_DNA"/>
</dbReference>
<dbReference type="AlphaFoldDB" id="A0A1L9PU05"/>
<dbReference type="VEuPathDB" id="FungiDB:ASPVEDRAFT_821139"/>
<keyword evidence="2" id="KW-0472">Membrane</keyword>
<evidence type="ECO:0000313" key="4">
    <source>
        <dbReference type="Proteomes" id="UP000184073"/>
    </source>
</evidence>
<name>A0A1L9PU05_ASPVE</name>
<feature type="compositionally biased region" description="Basic residues" evidence="1">
    <location>
        <begin position="75"/>
        <end position="87"/>
    </location>
</feature>
<reference evidence="4" key="1">
    <citation type="journal article" date="2017" name="Genome Biol.">
        <title>Comparative genomics reveals high biological diversity and specific adaptations in the industrially and medically important fungal genus Aspergillus.</title>
        <authorList>
            <person name="de Vries R.P."/>
            <person name="Riley R."/>
            <person name="Wiebenga A."/>
            <person name="Aguilar-Osorio G."/>
            <person name="Amillis S."/>
            <person name="Uchima C.A."/>
            <person name="Anderluh G."/>
            <person name="Asadollahi M."/>
            <person name="Askin M."/>
            <person name="Barry K."/>
            <person name="Battaglia E."/>
            <person name="Bayram O."/>
            <person name="Benocci T."/>
            <person name="Braus-Stromeyer S.A."/>
            <person name="Caldana C."/>
            <person name="Canovas D."/>
            <person name="Cerqueira G.C."/>
            <person name="Chen F."/>
            <person name="Chen W."/>
            <person name="Choi C."/>
            <person name="Clum A."/>
            <person name="Dos Santos R.A."/>
            <person name="Damasio A.R."/>
            <person name="Diallinas G."/>
            <person name="Emri T."/>
            <person name="Fekete E."/>
            <person name="Flipphi M."/>
            <person name="Freyberg S."/>
            <person name="Gallo A."/>
            <person name="Gournas C."/>
            <person name="Habgood R."/>
            <person name="Hainaut M."/>
            <person name="Harispe M.L."/>
            <person name="Henrissat B."/>
            <person name="Hilden K.S."/>
            <person name="Hope R."/>
            <person name="Hossain A."/>
            <person name="Karabika E."/>
            <person name="Karaffa L."/>
            <person name="Karanyi Z."/>
            <person name="Krasevec N."/>
            <person name="Kuo A."/>
            <person name="Kusch H."/>
            <person name="LaButti K."/>
            <person name="Lagendijk E.L."/>
            <person name="Lapidus A."/>
            <person name="Levasseur A."/>
            <person name="Lindquist E."/>
            <person name="Lipzen A."/>
            <person name="Logrieco A.F."/>
            <person name="MacCabe A."/>
            <person name="Maekelae M.R."/>
            <person name="Malavazi I."/>
            <person name="Melin P."/>
            <person name="Meyer V."/>
            <person name="Mielnichuk N."/>
            <person name="Miskei M."/>
            <person name="Molnar A.P."/>
            <person name="Mule G."/>
            <person name="Ngan C.Y."/>
            <person name="Orejas M."/>
            <person name="Orosz E."/>
            <person name="Ouedraogo J.P."/>
            <person name="Overkamp K.M."/>
            <person name="Park H.-S."/>
            <person name="Perrone G."/>
            <person name="Piumi F."/>
            <person name="Punt P.J."/>
            <person name="Ram A.F."/>
            <person name="Ramon A."/>
            <person name="Rauscher S."/>
            <person name="Record E."/>
            <person name="Riano-Pachon D.M."/>
            <person name="Robert V."/>
            <person name="Roehrig J."/>
            <person name="Ruller R."/>
            <person name="Salamov A."/>
            <person name="Salih N.S."/>
            <person name="Samson R.A."/>
            <person name="Sandor E."/>
            <person name="Sanguinetti M."/>
            <person name="Schuetze T."/>
            <person name="Sepcic K."/>
            <person name="Shelest E."/>
            <person name="Sherlock G."/>
            <person name="Sophianopoulou V."/>
            <person name="Squina F.M."/>
            <person name="Sun H."/>
            <person name="Susca A."/>
            <person name="Todd R.B."/>
            <person name="Tsang A."/>
            <person name="Unkles S.E."/>
            <person name="van de Wiele N."/>
            <person name="van Rossen-Uffink D."/>
            <person name="Oliveira J.V."/>
            <person name="Vesth T.C."/>
            <person name="Visser J."/>
            <person name="Yu J.-H."/>
            <person name="Zhou M."/>
            <person name="Andersen M.R."/>
            <person name="Archer D.B."/>
            <person name="Baker S.E."/>
            <person name="Benoit I."/>
            <person name="Brakhage A.A."/>
            <person name="Braus G.H."/>
            <person name="Fischer R."/>
            <person name="Frisvad J.C."/>
            <person name="Goldman G.H."/>
            <person name="Houbraken J."/>
            <person name="Oakley B."/>
            <person name="Pocsi I."/>
            <person name="Scazzocchio C."/>
            <person name="Seiboth B."/>
            <person name="vanKuyk P.A."/>
            <person name="Wortman J."/>
            <person name="Dyer P.S."/>
            <person name="Grigoriev I.V."/>
        </authorList>
    </citation>
    <scope>NUCLEOTIDE SEQUENCE [LARGE SCALE GENOMIC DNA]</scope>
    <source>
        <strain evidence="4">CBS 583.65</strain>
    </source>
</reference>
<feature type="region of interest" description="Disordered" evidence="1">
    <location>
        <begin position="56"/>
        <end position="97"/>
    </location>
</feature>
<evidence type="ECO:0008006" key="5">
    <source>
        <dbReference type="Google" id="ProtNLM"/>
    </source>
</evidence>
<keyword evidence="2" id="KW-0812">Transmembrane</keyword>
<proteinExistence type="predicted"/>
<evidence type="ECO:0000256" key="2">
    <source>
        <dbReference type="SAM" id="Phobius"/>
    </source>
</evidence>